<dbReference type="SUPFAM" id="SSF53448">
    <property type="entry name" value="Nucleotide-diphospho-sugar transferases"/>
    <property type="match status" value="1"/>
</dbReference>
<dbReference type="Pfam" id="PF00535">
    <property type="entry name" value="Glycos_transf_2"/>
    <property type="match status" value="1"/>
</dbReference>
<reference evidence="2" key="1">
    <citation type="submission" date="2022-10" db="EMBL/GenBank/DDBJ databases">
        <title>Catenovulum adriacola sp. nov. isolated in the Harbour of Susak.</title>
        <authorList>
            <person name="Schoch T."/>
            <person name="Reich S.J."/>
            <person name="Stoeferle S."/>
            <person name="Flaiz M."/>
            <person name="Kazda M."/>
            <person name="Riedel C.U."/>
            <person name="Duerre P."/>
        </authorList>
    </citation>
    <scope>NUCLEOTIDE SEQUENCE</scope>
    <source>
        <strain evidence="2">TS8</strain>
    </source>
</reference>
<keyword evidence="3" id="KW-1185">Reference proteome</keyword>
<dbReference type="InterPro" id="IPR029044">
    <property type="entry name" value="Nucleotide-diphossugar_trans"/>
</dbReference>
<feature type="domain" description="Glycosyltransferase 2-like" evidence="1">
    <location>
        <begin position="22"/>
        <end position="139"/>
    </location>
</feature>
<protein>
    <submittedName>
        <fullName evidence="2">Glycosyltransferase family 2 protein</fullName>
    </submittedName>
</protein>
<dbReference type="InterPro" id="IPR001173">
    <property type="entry name" value="Glyco_trans_2-like"/>
</dbReference>
<dbReference type="RefSeq" id="WP_268073597.1">
    <property type="nucleotide sequence ID" value="NZ_CP109965.1"/>
</dbReference>
<evidence type="ECO:0000259" key="1">
    <source>
        <dbReference type="Pfam" id="PF00535"/>
    </source>
</evidence>
<dbReference type="Proteomes" id="UP001163726">
    <property type="component" value="Chromosome"/>
</dbReference>
<name>A0ABY7AM14_9ALTE</name>
<evidence type="ECO:0000313" key="2">
    <source>
        <dbReference type="EMBL" id="WAJ69379.1"/>
    </source>
</evidence>
<gene>
    <name evidence="2" type="ORF">OLW01_09310</name>
</gene>
<sequence>MKIYTENELLVAWDDLNFKVTICCVCFNHEKYINSAMEGFFAQRTKFPFKVLIYDDLSTDKSRDIIKAWQQKYPHIIETVFPEENQYSKGNRPLDLLLPKIDTEFISLCEGDDYWCVESKLQKQYDELATKPQLNICFHPAYTCLDGKILDNGYGCQGSTSKIIPIKKVIEISGGLMPMASMFIRTHALIHCRGDFPQFYRKLLRHSAIQIISAIKGGALYLPEKMSVYRSMHEGSWSFQNAKKLQAQVNNFIEFTQRNEELKKITKHNYDRIFDRVMLGRIYRFIGNSNLNLSNRIFSYRKLLKLPIGSYNKVHGLLALVLGVLKRILFKVKLLKAKRVNK</sequence>
<dbReference type="Gene3D" id="3.90.550.10">
    <property type="entry name" value="Spore Coat Polysaccharide Biosynthesis Protein SpsA, Chain A"/>
    <property type="match status" value="1"/>
</dbReference>
<dbReference type="PANTHER" id="PTHR22916">
    <property type="entry name" value="GLYCOSYLTRANSFERASE"/>
    <property type="match status" value="1"/>
</dbReference>
<evidence type="ECO:0000313" key="3">
    <source>
        <dbReference type="Proteomes" id="UP001163726"/>
    </source>
</evidence>
<dbReference type="CDD" id="cd00761">
    <property type="entry name" value="Glyco_tranf_GTA_type"/>
    <property type="match status" value="1"/>
</dbReference>
<organism evidence="2 3">
    <name type="scientific">Catenovulum adriaticum</name>
    <dbReference type="NCBI Taxonomy" id="2984846"/>
    <lineage>
        <taxon>Bacteria</taxon>
        <taxon>Pseudomonadati</taxon>
        <taxon>Pseudomonadota</taxon>
        <taxon>Gammaproteobacteria</taxon>
        <taxon>Alteromonadales</taxon>
        <taxon>Alteromonadaceae</taxon>
        <taxon>Catenovulum</taxon>
    </lineage>
</organism>
<dbReference type="EMBL" id="CP109965">
    <property type="protein sequence ID" value="WAJ69379.1"/>
    <property type="molecule type" value="Genomic_DNA"/>
</dbReference>
<dbReference type="PANTHER" id="PTHR22916:SF3">
    <property type="entry name" value="UDP-GLCNAC:BETAGAL BETA-1,3-N-ACETYLGLUCOSAMINYLTRANSFERASE-LIKE PROTEIN 1"/>
    <property type="match status" value="1"/>
</dbReference>
<proteinExistence type="predicted"/>
<accession>A0ABY7AM14</accession>